<dbReference type="EMBL" id="CATZAT010000002">
    <property type="protein sequence ID" value="CAJ0782087.1"/>
    <property type="molecule type" value="Genomic_DNA"/>
</dbReference>
<name>A0ABC8Q9P2_9RALS</name>
<evidence type="ECO:0000313" key="1">
    <source>
        <dbReference type="EMBL" id="CAJ0782087.1"/>
    </source>
</evidence>
<accession>A0ABC8Q9P2</accession>
<proteinExistence type="predicted"/>
<protein>
    <submittedName>
        <fullName evidence="1">Uncharacterized protein</fullName>
    </submittedName>
</protein>
<comment type="caution">
    <text evidence="1">The sequence shown here is derived from an EMBL/GenBank/DDBJ whole genome shotgun (WGS) entry which is preliminary data.</text>
</comment>
<sequence length="44" mass="4608">MQMGSFFCACCSTLNWGCPNKKAVQFALNGFVFVAADQAEGGGT</sequence>
<reference evidence="1 2" key="1">
    <citation type="submission" date="2023-07" db="EMBL/GenBank/DDBJ databases">
        <authorList>
            <person name="Peeters C."/>
        </authorList>
    </citation>
    <scope>NUCLEOTIDE SEQUENCE [LARGE SCALE GENOMIC DNA]</scope>
    <source>
        <strain evidence="1 2">LMG 18096</strain>
    </source>
</reference>
<organism evidence="1 2">
    <name type="scientific">Ralstonia holmesii</name>
    <dbReference type="NCBI Taxonomy" id="3058602"/>
    <lineage>
        <taxon>Bacteria</taxon>
        <taxon>Pseudomonadati</taxon>
        <taxon>Pseudomonadota</taxon>
        <taxon>Betaproteobacteria</taxon>
        <taxon>Burkholderiales</taxon>
        <taxon>Burkholderiaceae</taxon>
        <taxon>Ralstonia</taxon>
    </lineage>
</organism>
<keyword evidence="2" id="KW-1185">Reference proteome</keyword>
<dbReference type="AlphaFoldDB" id="A0ABC8Q9P2"/>
<dbReference type="Proteomes" id="UP001189663">
    <property type="component" value="Unassembled WGS sequence"/>
</dbReference>
<gene>
    <name evidence="1" type="ORF">LMG18096_01243</name>
</gene>
<evidence type="ECO:0000313" key="2">
    <source>
        <dbReference type="Proteomes" id="UP001189663"/>
    </source>
</evidence>